<name>A0AAV1IVD0_9NEOP</name>
<dbReference type="EMBL" id="CAVLEF010000001">
    <property type="protein sequence ID" value="CAK1540073.1"/>
    <property type="molecule type" value="Genomic_DNA"/>
</dbReference>
<gene>
    <name evidence="1" type="ORF">LNINA_LOCUS156</name>
</gene>
<dbReference type="AlphaFoldDB" id="A0AAV1IVD0"/>
<accession>A0AAV1IVD0</accession>
<keyword evidence="2" id="KW-1185">Reference proteome</keyword>
<sequence>MRIAIERFFLNAVTRELFSKLALFVHCVIRRLASSKWRSLLSRAARTDPYASSLLQRLSAIVRSPPLSKYSRIEIDLHVYSVITSRFPVTSRLLVYSDFVRLFVNTLVAGLLFICFDSIDKKISGASLAHAVRLLREHSWHEVSHRTAFINNASSSASVLRNPSTSISVRELVISKEHSCLGILATHLPHEPRFDVNARQMRH</sequence>
<organism evidence="1 2">
    <name type="scientific">Leptosia nina</name>
    <dbReference type="NCBI Taxonomy" id="320188"/>
    <lineage>
        <taxon>Eukaryota</taxon>
        <taxon>Metazoa</taxon>
        <taxon>Ecdysozoa</taxon>
        <taxon>Arthropoda</taxon>
        <taxon>Hexapoda</taxon>
        <taxon>Insecta</taxon>
        <taxon>Pterygota</taxon>
        <taxon>Neoptera</taxon>
        <taxon>Endopterygota</taxon>
        <taxon>Lepidoptera</taxon>
        <taxon>Glossata</taxon>
        <taxon>Ditrysia</taxon>
        <taxon>Papilionoidea</taxon>
        <taxon>Pieridae</taxon>
        <taxon>Pierinae</taxon>
        <taxon>Leptosia</taxon>
    </lineage>
</organism>
<comment type="caution">
    <text evidence="1">The sequence shown here is derived from an EMBL/GenBank/DDBJ whole genome shotgun (WGS) entry which is preliminary data.</text>
</comment>
<protein>
    <submittedName>
        <fullName evidence="1">Uncharacterized protein</fullName>
    </submittedName>
</protein>
<evidence type="ECO:0000313" key="1">
    <source>
        <dbReference type="EMBL" id="CAK1540073.1"/>
    </source>
</evidence>
<dbReference type="Proteomes" id="UP001497472">
    <property type="component" value="Unassembled WGS sequence"/>
</dbReference>
<proteinExistence type="predicted"/>
<evidence type="ECO:0000313" key="2">
    <source>
        <dbReference type="Proteomes" id="UP001497472"/>
    </source>
</evidence>
<reference evidence="1 2" key="1">
    <citation type="submission" date="2023-11" db="EMBL/GenBank/DDBJ databases">
        <authorList>
            <person name="Okamura Y."/>
        </authorList>
    </citation>
    <scope>NUCLEOTIDE SEQUENCE [LARGE SCALE GENOMIC DNA]</scope>
</reference>